<keyword evidence="5" id="KW-0175">Coiled coil</keyword>
<reference evidence="8 9" key="1">
    <citation type="submission" date="2019-07" db="EMBL/GenBank/DDBJ databases">
        <authorList>
            <person name="Friedrich A."/>
            <person name="Schacherer J."/>
        </authorList>
    </citation>
    <scope>NUCLEOTIDE SEQUENCE [LARGE SCALE GENOMIC DNA]</scope>
</reference>
<evidence type="ECO:0000256" key="5">
    <source>
        <dbReference type="SAM" id="Coils"/>
    </source>
</evidence>
<dbReference type="EMBL" id="CABFWN010000003">
    <property type="protein sequence ID" value="VUG18019.1"/>
    <property type="molecule type" value="Genomic_DNA"/>
</dbReference>
<evidence type="ECO:0000256" key="3">
    <source>
        <dbReference type="ARBA" id="ARBA00023128"/>
    </source>
</evidence>
<evidence type="ECO:0000313" key="8">
    <source>
        <dbReference type="EMBL" id="VUG18019.1"/>
    </source>
</evidence>
<evidence type="ECO:0000313" key="9">
    <source>
        <dbReference type="Proteomes" id="UP000478008"/>
    </source>
</evidence>
<dbReference type="EMBL" id="JABCYN010000012">
    <property type="protein sequence ID" value="KAF6014718.1"/>
    <property type="molecule type" value="Genomic_DNA"/>
</dbReference>
<dbReference type="OrthoDB" id="5532350at2759"/>
<evidence type="ECO:0000313" key="10">
    <source>
        <dbReference type="Proteomes" id="UP000568158"/>
    </source>
</evidence>
<dbReference type="InterPro" id="IPR007648">
    <property type="entry name" value="ATPase_inhibitor_mt"/>
</dbReference>
<reference evidence="7" key="4">
    <citation type="journal article" name="BMC Genomics">
        <title>New genome assemblies reveal patterns of domestication and adaptation across Brettanomyces (Dekkera) species.</title>
        <authorList>
            <person name="Roach M.J."/>
            <person name="Borneman A.R."/>
        </authorList>
    </citation>
    <scope>NUCLEOTIDE SEQUENCE</scope>
    <source>
        <strain evidence="7">UCD 2041</strain>
    </source>
</reference>
<sequence length="88" mass="9949">MFAKKAIVDFSKKATSLRGMTVRFNSNEGATGAVRPNGSSDNFRKREQAQEDFYIKKQQQEQIAALKSQLAKQKKQLDKLEAEAAKRD</sequence>
<reference evidence="6 10" key="2">
    <citation type="journal article" date="2020" name="Appl. Microbiol. Biotechnol.">
        <title>Targeted gene deletion in Brettanomyces bruxellensis with an expression-free CRISPR-Cas9 system.</title>
        <authorList>
            <person name="Varela C."/>
            <person name="Bartel C."/>
            <person name="Onetto C."/>
            <person name="Borneman A."/>
        </authorList>
    </citation>
    <scope>NUCLEOTIDE SEQUENCE [LARGE SCALE GENOMIC DNA]</scope>
    <source>
        <strain evidence="6 10">AWRI1613</strain>
    </source>
</reference>
<feature type="coiled-coil region" evidence="5">
    <location>
        <begin position="56"/>
        <end position="83"/>
    </location>
</feature>
<dbReference type="Proteomes" id="UP000568158">
    <property type="component" value="Unassembled WGS sequence"/>
</dbReference>
<evidence type="ECO:0000256" key="1">
    <source>
        <dbReference type="ARBA" id="ARBA00004173"/>
    </source>
</evidence>
<reference evidence="7" key="3">
    <citation type="submission" date="2020-10" db="EMBL/GenBank/DDBJ databases">
        <authorList>
            <person name="Palmer J.M."/>
        </authorList>
    </citation>
    <scope>NUCLEOTIDE SEQUENCE</scope>
    <source>
        <strain evidence="7">UCD 2041</strain>
    </source>
</reference>
<keyword evidence="3" id="KW-0496">Mitochondrion</keyword>
<proteinExistence type="inferred from homology"/>
<dbReference type="GO" id="GO:0042030">
    <property type="term" value="F:ATPase inhibitor activity"/>
    <property type="evidence" value="ECO:0007669"/>
    <property type="project" value="InterPro"/>
</dbReference>
<dbReference type="SUPFAM" id="SSF64602">
    <property type="entry name" value="F1 ATPase inhibitor, IF1, C-terminal domain"/>
    <property type="match status" value="1"/>
</dbReference>
<dbReference type="Proteomes" id="UP000478008">
    <property type="component" value="Unassembled WGS sequence"/>
</dbReference>
<evidence type="ECO:0000313" key="6">
    <source>
        <dbReference type="EMBL" id="KAF6014718.1"/>
    </source>
</evidence>
<dbReference type="AlphaFoldDB" id="A0A3F2Y6H9"/>
<dbReference type="Proteomes" id="UP000663131">
    <property type="component" value="Chromosome 8"/>
</dbReference>
<comment type="function">
    <text evidence="4">Inhibits the enzyme activity of ATPase.</text>
</comment>
<comment type="subcellular location">
    <subcellularLocation>
        <location evidence="1">Mitochondrion</location>
    </subcellularLocation>
</comment>
<dbReference type="Gene3D" id="1.20.5.500">
    <property type="entry name" value="Single helix bin"/>
    <property type="match status" value="1"/>
</dbReference>
<dbReference type="STRING" id="5007.A0A3F2Y6H9"/>
<dbReference type="GO" id="GO:0005739">
    <property type="term" value="C:mitochondrion"/>
    <property type="evidence" value="ECO:0007669"/>
    <property type="project" value="UniProtKB-SubCell"/>
</dbReference>
<comment type="similarity">
    <text evidence="2 4">Belongs to the ATPase inhibitor family.</text>
</comment>
<evidence type="ECO:0000313" key="7">
    <source>
        <dbReference type="EMBL" id="QOU21186.1"/>
    </source>
</evidence>
<name>A0A3F2Y6H9_DEKBR</name>
<evidence type="ECO:0000256" key="4">
    <source>
        <dbReference type="RuleBase" id="RU368087"/>
    </source>
</evidence>
<evidence type="ECO:0000256" key="2">
    <source>
        <dbReference type="ARBA" id="ARBA00010901"/>
    </source>
</evidence>
<dbReference type="Pfam" id="PF04568">
    <property type="entry name" value="IATP"/>
    <property type="match status" value="1"/>
</dbReference>
<organism evidence="8 9">
    <name type="scientific">Dekkera bruxellensis</name>
    <name type="common">Brettanomyces custersii</name>
    <dbReference type="NCBI Taxonomy" id="5007"/>
    <lineage>
        <taxon>Eukaryota</taxon>
        <taxon>Fungi</taxon>
        <taxon>Dikarya</taxon>
        <taxon>Ascomycota</taxon>
        <taxon>Saccharomycotina</taxon>
        <taxon>Pichiomycetes</taxon>
        <taxon>Pichiales</taxon>
        <taxon>Pichiaceae</taxon>
        <taxon>Brettanomyces</taxon>
    </lineage>
</organism>
<dbReference type="EMBL" id="CP063136">
    <property type="protein sequence ID" value="QOU21186.1"/>
    <property type="molecule type" value="Genomic_DNA"/>
</dbReference>
<gene>
    <name evidence="8" type="primary">INH1</name>
    <name evidence="7" type="ORF">BRETT_000906</name>
    <name evidence="8" type="ORF">DEBR0S3_00386G</name>
    <name evidence="6" type="ORF">HII12_001134</name>
</gene>
<accession>A0A3F2Y6H9</accession>
<protein>
    <recommendedName>
        <fullName evidence="4">ATPase inhibitor, mitochondrial</fullName>
    </recommendedName>
</protein>
<keyword evidence="9" id="KW-1185">Reference proteome</keyword>